<reference evidence="1" key="1">
    <citation type="submission" date="2020-05" db="EMBL/GenBank/DDBJ databases">
        <authorList>
            <person name="Chiriac C."/>
            <person name="Salcher M."/>
            <person name="Ghai R."/>
            <person name="Kavagutti S V."/>
        </authorList>
    </citation>
    <scope>NUCLEOTIDE SEQUENCE</scope>
</reference>
<accession>A0A6J6NNT3</accession>
<evidence type="ECO:0000313" key="1">
    <source>
        <dbReference type="EMBL" id="CAB4686345.1"/>
    </source>
</evidence>
<dbReference type="EMBL" id="CAEZXP010000001">
    <property type="protein sequence ID" value="CAB4686345.1"/>
    <property type="molecule type" value="Genomic_DNA"/>
</dbReference>
<organism evidence="1">
    <name type="scientific">freshwater metagenome</name>
    <dbReference type="NCBI Taxonomy" id="449393"/>
    <lineage>
        <taxon>unclassified sequences</taxon>
        <taxon>metagenomes</taxon>
        <taxon>ecological metagenomes</taxon>
    </lineage>
</organism>
<protein>
    <submittedName>
        <fullName evidence="1">Unannotated protein</fullName>
    </submittedName>
</protein>
<sequence>MQASIGETICVRGWTATVRPPTSYTSELKRQQMVEYGETGPPSAYQEDHLISLELGGAPADPRNLWPEPYPRASTVDQIENALNDKVCSGQLSLADAQRQEAALKHSYG</sequence>
<name>A0A6J6NNT3_9ZZZZ</name>
<dbReference type="AlphaFoldDB" id="A0A6J6NNT3"/>
<gene>
    <name evidence="1" type="ORF">UFOPK2399_00339</name>
</gene>
<proteinExistence type="predicted"/>